<dbReference type="PROSITE" id="PS50222">
    <property type="entry name" value="EF_HAND_2"/>
    <property type="match status" value="1"/>
</dbReference>
<keyword evidence="2" id="KW-0813">Transport</keyword>
<evidence type="ECO:0000256" key="7">
    <source>
        <dbReference type="ARBA" id="ARBA00022882"/>
    </source>
</evidence>
<keyword evidence="7" id="KW-0851">Voltage-gated channel</keyword>
<feature type="compositionally biased region" description="Polar residues" evidence="13">
    <location>
        <begin position="1"/>
        <end position="14"/>
    </location>
</feature>
<dbReference type="Gene3D" id="1.10.287.70">
    <property type="match status" value="1"/>
</dbReference>
<evidence type="ECO:0000256" key="8">
    <source>
        <dbReference type="ARBA" id="ARBA00022958"/>
    </source>
</evidence>
<keyword evidence="5" id="KW-0631">Potassium channel</keyword>
<feature type="domain" description="EF-hand" evidence="15">
    <location>
        <begin position="133"/>
        <end position="168"/>
    </location>
</feature>
<dbReference type="GO" id="GO:0005509">
    <property type="term" value="F:calcium ion binding"/>
    <property type="evidence" value="ECO:0007669"/>
    <property type="project" value="InterPro"/>
</dbReference>
<gene>
    <name evidence="16" type="ORF">CYMTET_40746</name>
</gene>
<evidence type="ECO:0000256" key="11">
    <source>
        <dbReference type="ARBA" id="ARBA00023136"/>
    </source>
</evidence>
<keyword evidence="6" id="KW-0106">Calcium</keyword>
<dbReference type="InterPro" id="IPR028325">
    <property type="entry name" value="VG_K_chnl"/>
</dbReference>
<dbReference type="PANTHER" id="PTHR11537">
    <property type="entry name" value="VOLTAGE-GATED POTASSIUM CHANNEL"/>
    <property type="match status" value="1"/>
</dbReference>
<evidence type="ECO:0000256" key="2">
    <source>
        <dbReference type="ARBA" id="ARBA00022448"/>
    </source>
</evidence>
<feature type="compositionally biased region" description="Basic and acidic residues" evidence="13">
    <location>
        <begin position="51"/>
        <end position="60"/>
    </location>
</feature>
<evidence type="ECO:0000256" key="10">
    <source>
        <dbReference type="ARBA" id="ARBA00023065"/>
    </source>
</evidence>
<evidence type="ECO:0000256" key="6">
    <source>
        <dbReference type="ARBA" id="ARBA00022837"/>
    </source>
</evidence>
<feature type="transmembrane region" description="Helical" evidence="14">
    <location>
        <begin position="459"/>
        <end position="484"/>
    </location>
</feature>
<dbReference type="GO" id="GO:0001508">
    <property type="term" value="P:action potential"/>
    <property type="evidence" value="ECO:0007669"/>
    <property type="project" value="TreeGrafter"/>
</dbReference>
<organism evidence="16 17">
    <name type="scientific">Cymbomonas tetramitiformis</name>
    <dbReference type="NCBI Taxonomy" id="36881"/>
    <lineage>
        <taxon>Eukaryota</taxon>
        <taxon>Viridiplantae</taxon>
        <taxon>Chlorophyta</taxon>
        <taxon>Pyramimonadophyceae</taxon>
        <taxon>Pyramimonadales</taxon>
        <taxon>Pyramimonadaceae</taxon>
        <taxon>Cymbomonas</taxon>
    </lineage>
</organism>
<dbReference type="GO" id="GO:0008076">
    <property type="term" value="C:voltage-gated potassium channel complex"/>
    <property type="evidence" value="ECO:0007669"/>
    <property type="project" value="InterPro"/>
</dbReference>
<keyword evidence="17" id="KW-1185">Reference proteome</keyword>
<evidence type="ECO:0000313" key="16">
    <source>
        <dbReference type="EMBL" id="KAK3249845.1"/>
    </source>
</evidence>
<dbReference type="Proteomes" id="UP001190700">
    <property type="component" value="Unassembled WGS sequence"/>
</dbReference>
<dbReference type="InterPro" id="IPR002048">
    <property type="entry name" value="EF_hand_dom"/>
</dbReference>
<evidence type="ECO:0000313" key="17">
    <source>
        <dbReference type="Proteomes" id="UP001190700"/>
    </source>
</evidence>
<dbReference type="InterPro" id="IPR018247">
    <property type="entry name" value="EF_Hand_1_Ca_BS"/>
</dbReference>
<dbReference type="AlphaFoldDB" id="A0AAE0C971"/>
<name>A0AAE0C971_9CHLO</name>
<dbReference type="SUPFAM" id="SSF47473">
    <property type="entry name" value="EF-hand"/>
    <property type="match status" value="1"/>
</dbReference>
<dbReference type="PANTHER" id="PTHR11537:SF254">
    <property type="entry name" value="POTASSIUM VOLTAGE-GATED CHANNEL PROTEIN SHAB"/>
    <property type="match status" value="1"/>
</dbReference>
<dbReference type="InterPro" id="IPR027359">
    <property type="entry name" value="Volt_channel_dom_sf"/>
</dbReference>
<keyword evidence="3" id="KW-0633">Potassium transport</keyword>
<feature type="region of interest" description="Disordered" evidence="13">
    <location>
        <begin position="1"/>
        <end position="64"/>
    </location>
</feature>
<evidence type="ECO:0000256" key="12">
    <source>
        <dbReference type="ARBA" id="ARBA00023303"/>
    </source>
</evidence>
<comment type="subcellular location">
    <subcellularLocation>
        <location evidence="1">Membrane</location>
        <topology evidence="1">Multi-pass membrane protein</topology>
    </subcellularLocation>
</comment>
<evidence type="ECO:0000256" key="14">
    <source>
        <dbReference type="SAM" id="Phobius"/>
    </source>
</evidence>
<protein>
    <recommendedName>
        <fullName evidence="15">EF-hand domain-containing protein</fullName>
    </recommendedName>
</protein>
<evidence type="ECO:0000256" key="3">
    <source>
        <dbReference type="ARBA" id="ARBA00022538"/>
    </source>
</evidence>
<accession>A0AAE0C971</accession>
<dbReference type="PROSITE" id="PS00018">
    <property type="entry name" value="EF_HAND_1"/>
    <property type="match status" value="1"/>
</dbReference>
<feature type="transmembrane region" description="Helical" evidence="14">
    <location>
        <begin position="374"/>
        <end position="397"/>
    </location>
</feature>
<dbReference type="Gene3D" id="1.20.120.350">
    <property type="entry name" value="Voltage-gated potassium channels. Chain C"/>
    <property type="match status" value="1"/>
</dbReference>
<dbReference type="Gene3D" id="1.10.238.10">
    <property type="entry name" value="EF-hand"/>
    <property type="match status" value="1"/>
</dbReference>
<keyword evidence="9 14" id="KW-1133">Transmembrane helix</keyword>
<dbReference type="Pfam" id="PF00520">
    <property type="entry name" value="Ion_trans"/>
    <property type="match status" value="1"/>
</dbReference>
<evidence type="ECO:0000256" key="4">
    <source>
        <dbReference type="ARBA" id="ARBA00022692"/>
    </source>
</evidence>
<proteinExistence type="predicted"/>
<dbReference type="SUPFAM" id="SSF81324">
    <property type="entry name" value="Voltage-gated potassium channels"/>
    <property type="match status" value="1"/>
</dbReference>
<comment type="caution">
    <text evidence="16">The sequence shown here is derived from an EMBL/GenBank/DDBJ whole genome shotgun (WGS) entry which is preliminary data.</text>
</comment>
<keyword evidence="12" id="KW-0407">Ion channel</keyword>
<feature type="compositionally biased region" description="Basic and acidic residues" evidence="13">
    <location>
        <begin position="16"/>
        <end position="28"/>
    </location>
</feature>
<sequence length="738" mass="81201">MSSAAVSSVLNQKASQKKEEEKRNDEQRKGRRRSVVPKQLNKIAADDNAEEAEKSERSENSQKIAAPNSLRNKVFFKKVYIACYLNTDLDDEMIFVPGAFKMSNKERDRIYNNIDLVGKGYIGRADIENLLESNQSATDDFMVLFDADGNGHISKEEFWHIMDKFINTNPPLNLRERVYQTFANPASSMSAKYISLIIMFLIVLSSSSFVMETVPEYNYKNDDDITSEPTSHWIFWYIETVCIVAFTLEYLGRLCTVHAVRPELQMTVTLSVVNGVKVLVEAGGVDKHERDEEKPPDVPLSPYQKTVNFVLDAMNIIDFIAIAPYYVGLVGAGGAGGLGFLRVLRLARVFRVFKMGKYNQGMQLFARVMINSAPAMYILIFFSLLGMVLFGSMIFFAEAGTWTVNAEFPHGAYLRQNLLDNGEEETPFSSIPASFWWVLVTSTTVGYGDMYPTTAAGKLVGTLCMISGVLVIALPITIIGANFANEYAVIEEEKKAITDKKELRASRERAWAEGRYEELISQGVIGPGDVPVDVRLRWQAEGLLDDEEFAQFKVAAPPGEEEGRGNSSAASARGGSLNAAMAVASLSLNRLSKQVEPRGKKLISGMTETNTLSQGTQLMITREVTSFMKAVEKEGRCPWGGKAEMTITTVLNCLASEPAVAAAPTRKAFLEMLMCDQSAPSLTLPAPAQLATSLSPMQNIKDLPSARELQLGDLPAANPAAAAAESTLGQDIELARTT</sequence>
<keyword evidence="11 14" id="KW-0472">Membrane</keyword>
<keyword evidence="4 14" id="KW-0812">Transmembrane</keyword>
<evidence type="ECO:0000259" key="15">
    <source>
        <dbReference type="PROSITE" id="PS50222"/>
    </source>
</evidence>
<keyword evidence="8" id="KW-0630">Potassium</keyword>
<dbReference type="GO" id="GO:0005249">
    <property type="term" value="F:voltage-gated potassium channel activity"/>
    <property type="evidence" value="ECO:0007669"/>
    <property type="project" value="InterPro"/>
</dbReference>
<feature type="transmembrane region" description="Helical" evidence="14">
    <location>
        <begin position="234"/>
        <end position="252"/>
    </location>
</feature>
<evidence type="ECO:0000256" key="5">
    <source>
        <dbReference type="ARBA" id="ARBA00022826"/>
    </source>
</evidence>
<evidence type="ECO:0000256" key="9">
    <source>
        <dbReference type="ARBA" id="ARBA00022989"/>
    </source>
</evidence>
<feature type="transmembrane region" description="Helical" evidence="14">
    <location>
        <begin position="193"/>
        <end position="214"/>
    </location>
</feature>
<dbReference type="InterPro" id="IPR005821">
    <property type="entry name" value="Ion_trans_dom"/>
</dbReference>
<evidence type="ECO:0000256" key="1">
    <source>
        <dbReference type="ARBA" id="ARBA00004141"/>
    </source>
</evidence>
<dbReference type="InterPro" id="IPR011992">
    <property type="entry name" value="EF-hand-dom_pair"/>
</dbReference>
<keyword evidence="10" id="KW-0406">Ion transport</keyword>
<reference evidence="16 17" key="1">
    <citation type="journal article" date="2015" name="Genome Biol. Evol.">
        <title>Comparative Genomics of a Bacterivorous Green Alga Reveals Evolutionary Causalities and Consequences of Phago-Mixotrophic Mode of Nutrition.</title>
        <authorList>
            <person name="Burns J.A."/>
            <person name="Paasch A."/>
            <person name="Narechania A."/>
            <person name="Kim E."/>
        </authorList>
    </citation>
    <scope>NUCLEOTIDE SEQUENCE [LARGE SCALE GENOMIC DNA]</scope>
    <source>
        <strain evidence="16 17">PLY_AMNH</strain>
    </source>
</reference>
<dbReference type="PRINTS" id="PR00169">
    <property type="entry name" value="KCHANNEL"/>
</dbReference>
<evidence type="ECO:0000256" key="13">
    <source>
        <dbReference type="SAM" id="MobiDB-lite"/>
    </source>
</evidence>
<dbReference type="EMBL" id="LGRX02027084">
    <property type="protein sequence ID" value="KAK3249845.1"/>
    <property type="molecule type" value="Genomic_DNA"/>
</dbReference>